<accession>A0A814T910</accession>
<sequence>MTSLTTAMKNLFRDIATSTDSQLFLDFFIHSFNVIQTLENTGQYMCMLYETAFRRNRLSFLNHYTIYHALISNKMVGEQREKRRQQQQQRMEVAHILDASLANIEHEDDNNTSGFRLEYTFSDRNIACTSDDYRSVPAGIGDFHTSFLEDPARFDGHNVRPRKQQTIELTQKNHFVCKFNGCNNRCDGKHDTNECSDHAHYYDPPVWHVDEVKCEKCGVPRFSNMLSNTDRMARGLLVGVLLIMIVDAQIYEASADSCGCPTNSDKCEQNCIKKYYGTRIVKGACGGFIFLYCKCSVDGGGWYSIAGICST</sequence>
<name>A0A814T910_9BILA</name>
<evidence type="ECO:0000313" key="1">
    <source>
        <dbReference type="EMBL" id="CAF1156841.1"/>
    </source>
</evidence>
<protein>
    <submittedName>
        <fullName evidence="1">Uncharacterized protein</fullName>
    </submittedName>
</protein>
<dbReference type="Proteomes" id="UP000663832">
    <property type="component" value="Unassembled WGS sequence"/>
</dbReference>
<dbReference type="EMBL" id="CAJNOM010000158">
    <property type="protein sequence ID" value="CAF1156841.1"/>
    <property type="molecule type" value="Genomic_DNA"/>
</dbReference>
<organism evidence="1 3">
    <name type="scientific">Adineta steineri</name>
    <dbReference type="NCBI Taxonomy" id="433720"/>
    <lineage>
        <taxon>Eukaryota</taxon>
        <taxon>Metazoa</taxon>
        <taxon>Spiralia</taxon>
        <taxon>Gnathifera</taxon>
        <taxon>Rotifera</taxon>
        <taxon>Eurotatoria</taxon>
        <taxon>Bdelloidea</taxon>
        <taxon>Adinetida</taxon>
        <taxon>Adinetidae</taxon>
        <taxon>Adineta</taxon>
    </lineage>
</organism>
<dbReference type="Proteomes" id="UP000663877">
    <property type="component" value="Unassembled WGS sequence"/>
</dbReference>
<evidence type="ECO:0000313" key="3">
    <source>
        <dbReference type="Proteomes" id="UP000663832"/>
    </source>
</evidence>
<keyword evidence="3" id="KW-1185">Reference proteome</keyword>
<reference evidence="1" key="1">
    <citation type="submission" date="2021-02" db="EMBL/GenBank/DDBJ databases">
        <authorList>
            <person name="Nowell W R."/>
        </authorList>
    </citation>
    <scope>NUCLEOTIDE SEQUENCE</scope>
</reference>
<dbReference type="OrthoDB" id="10618933at2759"/>
<dbReference type="EMBL" id="CAJNOI010000271">
    <property type="protein sequence ID" value="CAF1219625.1"/>
    <property type="molecule type" value="Genomic_DNA"/>
</dbReference>
<proteinExistence type="predicted"/>
<gene>
    <name evidence="2" type="ORF">BJG266_LOCUS27906</name>
    <name evidence="1" type="ORF">QVE165_LOCUS23327</name>
</gene>
<dbReference type="AlphaFoldDB" id="A0A814T910"/>
<comment type="caution">
    <text evidence="1">The sequence shown here is derived from an EMBL/GenBank/DDBJ whole genome shotgun (WGS) entry which is preliminary data.</text>
</comment>
<evidence type="ECO:0000313" key="2">
    <source>
        <dbReference type="EMBL" id="CAF1219625.1"/>
    </source>
</evidence>